<feature type="region of interest" description="Disordered" evidence="1">
    <location>
        <begin position="113"/>
        <end position="136"/>
    </location>
</feature>
<dbReference type="AlphaFoldDB" id="A0A0E9M345"/>
<organism evidence="3 4">
    <name type="scientific">Geofilum rubicundum JCM 15548</name>
    <dbReference type="NCBI Taxonomy" id="1236989"/>
    <lineage>
        <taxon>Bacteria</taxon>
        <taxon>Pseudomonadati</taxon>
        <taxon>Bacteroidota</taxon>
        <taxon>Bacteroidia</taxon>
        <taxon>Marinilabiliales</taxon>
        <taxon>Marinilabiliaceae</taxon>
        <taxon>Geofilum</taxon>
    </lineage>
</organism>
<dbReference type="Proteomes" id="UP000032900">
    <property type="component" value="Unassembled WGS sequence"/>
</dbReference>
<dbReference type="EMBL" id="BAZW01000064">
    <property type="protein sequence ID" value="GAO31831.1"/>
    <property type="molecule type" value="Genomic_DNA"/>
</dbReference>
<reference evidence="3 4" key="1">
    <citation type="journal article" date="2015" name="Microbes Environ.">
        <title>Distribution and evolution of nitrogen fixation genes in the phylum bacteroidetes.</title>
        <authorList>
            <person name="Inoue J."/>
            <person name="Oshima K."/>
            <person name="Suda W."/>
            <person name="Sakamoto M."/>
            <person name="Iino T."/>
            <person name="Noda S."/>
            <person name="Hongoh Y."/>
            <person name="Hattori M."/>
            <person name="Ohkuma M."/>
        </authorList>
    </citation>
    <scope>NUCLEOTIDE SEQUENCE [LARGE SCALE GENOMIC DNA]</scope>
    <source>
        <strain evidence="3">JCM 15548</strain>
    </source>
</reference>
<feature type="chain" id="PRO_5002428831" description="Lipoprotein" evidence="2">
    <location>
        <begin position="21"/>
        <end position="136"/>
    </location>
</feature>
<evidence type="ECO:0000313" key="3">
    <source>
        <dbReference type="EMBL" id="GAO31831.1"/>
    </source>
</evidence>
<dbReference type="OrthoDB" id="1467107at2"/>
<keyword evidence="2" id="KW-0732">Signal</keyword>
<evidence type="ECO:0008006" key="5">
    <source>
        <dbReference type="Google" id="ProtNLM"/>
    </source>
</evidence>
<feature type="compositionally biased region" description="Polar residues" evidence="1">
    <location>
        <begin position="114"/>
        <end position="136"/>
    </location>
</feature>
<feature type="signal peptide" evidence="2">
    <location>
        <begin position="1"/>
        <end position="20"/>
    </location>
</feature>
<evidence type="ECO:0000256" key="1">
    <source>
        <dbReference type="SAM" id="MobiDB-lite"/>
    </source>
</evidence>
<accession>A0A0E9M345</accession>
<dbReference type="RefSeq" id="WP_062128192.1">
    <property type="nucleotide sequence ID" value="NZ_BAZW01000064.1"/>
</dbReference>
<protein>
    <recommendedName>
        <fullName evidence="5">Lipoprotein</fullName>
    </recommendedName>
</protein>
<name>A0A0E9M345_9BACT</name>
<dbReference type="PROSITE" id="PS51257">
    <property type="entry name" value="PROKAR_LIPOPROTEIN"/>
    <property type="match status" value="1"/>
</dbReference>
<evidence type="ECO:0000313" key="4">
    <source>
        <dbReference type="Proteomes" id="UP000032900"/>
    </source>
</evidence>
<evidence type="ECO:0000256" key="2">
    <source>
        <dbReference type="SAM" id="SignalP"/>
    </source>
</evidence>
<comment type="caution">
    <text evidence="3">The sequence shown here is derived from an EMBL/GenBank/DDBJ whole genome shotgun (WGS) entry which is preliminary data.</text>
</comment>
<gene>
    <name evidence="3" type="ORF">JCM15548_14232</name>
</gene>
<sequence length="136" mass="15159">MKHKKLAKPTLTLLAISLLAGSCVQTEKKAAERGITEGTIVYNITYPQNLSSNGMSFLFPTEMKINFSDRNQRATFKSNFSIYNLEFIHQNEVDSFYTLLKILEKRLYVPPTGNPHSSFSTAPPNKTSGLATKTPA</sequence>
<keyword evidence="4" id="KW-1185">Reference proteome</keyword>
<dbReference type="STRING" id="1236989.JCM15548_14232"/>
<proteinExistence type="predicted"/>